<feature type="domain" description="Glycosyl transferase family 1" evidence="3">
    <location>
        <begin position="190"/>
        <end position="352"/>
    </location>
</feature>
<protein>
    <submittedName>
        <fullName evidence="5">Glycosyltransferase family 4 protein</fullName>
        <ecNumber evidence="5">2.4.-.-</ecNumber>
    </submittedName>
</protein>
<keyword evidence="2 5" id="KW-0808">Transferase</keyword>
<evidence type="ECO:0000256" key="2">
    <source>
        <dbReference type="ARBA" id="ARBA00022679"/>
    </source>
</evidence>
<feature type="domain" description="Glycosyltransferase subfamily 4-like N-terminal" evidence="4">
    <location>
        <begin position="16"/>
        <end position="173"/>
    </location>
</feature>
<name>A0ABV6QID1_9ACTN</name>
<dbReference type="InterPro" id="IPR050194">
    <property type="entry name" value="Glycosyltransferase_grp1"/>
</dbReference>
<reference evidence="5 6" key="1">
    <citation type="submission" date="2024-09" db="EMBL/GenBank/DDBJ databases">
        <authorList>
            <person name="Sun Q."/>
            <person name="Mori K."/>
        </authorList>
    </citation>
    <scope>NUCLEOTIDE SEQUENCE [LARGE SCALE GENOMIC DNA]</scope>
    <source>
        <strain evidence="5 6">CGMCC 1.15906</strain>
    </source>
</reference>
<evidence type="ECO:0000313" key="5">
    <source>
        <dbReference type="EMBL" id="MFC0624406.1"/>
    </source>
</evidence>
<sequence length="374" mass="40486">MSRILIVTNDFPPRQGGIETFVRALCDHLPADELVVFTSSMPGDQAYDATLPFPVVRDRTTMLVPGPRVNRHAAEVLRRYQADRVIFGAAAPLGLMAPALRKAGARKVIAITHGHETWWAALPGSRQALRRIGESADVMTTVSDWCAERIARALTPAAQARMVRLRPGVDVERFYPGCGGAEVRTALALGNRPVVGCVSRLVARKGQDSLIEAWPRVLAVVPDAVLLLVGGGPDRRRLTELAERNQVAESVVFTGPVAWAEIPPYHDAVDVFAMPCRTRRLGLEPEALGIVALEAAATGKPVLIGDSGGAPETVEPGRTGYVVNADTVADHLIELLTNPLKAKALGEQGRQRVHQSWTWQATAQTLHHLLNDPR</sequence>
<dbReference type="PANTHER" id="PTHR45947">
    <property type="entry name" value="SULFOQUINOVOSYL TRANSFERASE SQD2"/>
    <property type="match status" value="1"/>
</dbReference>
<gene>
    <name evidence="5" type="ORF">ACFFGN_10070</name>
</gene>
<keyword evidence="1 5" id="KW-0328">Glycosyltransferase</keyword>
<dbReference type="Pfam" id="PF13439">
    <property type="entry name" value="Glyco_transf_4"/>
    <property type="match status" value="1"/>
</dbReference>
<dbReference type="Proteomes" id="UP001589890">
    <property type="component" value="Unassembled WGS sequence"/>
</dbReference>
<evidence type="ECO:0000259" key="4">
    <source>
        <dbReference type="Pfam" id="PF13439"/>
    </source>
</evidence>
<comment type="caution">
    <text evidence="5">The sequence shown here is derived from an EMBL/GenBank/DDBJ whole genome shotgun (WGS) entry which is preliminary data.</text>
</comment>
<dbReference type="Gene3D" id="3.40.50.2000">
    <property type="entry name" value="Glycogen Phosphorylase B"/>
    <property type="match status" value="2"/>
</dbReference>
<dbReference type="InterPro" id="IPR028098">
    <property type="entry name" value="Glyco_trans_4-like_N"/>
</dbReference>
<keyword evidence="6" id="KW-1185">Reference proteome</keyword>
<accession>A0ABV6QID1</accession>
<dbReference type="PANTHER" id="PTHR45947:SF3">
    <property type="entry name" value="SULFOQUINOVOSYL TRANSFERASE SQD2"/>
    <property type="match status" value="1"/>
</dbReference>
<dbReference type="SUPFAM" id="SSF53756">
    <property type="entry name" value="UDP-Glycosyltransferase/glycogen phosphorylase"/>
    <property type="match status" value="1"/>
</dbReference>
<proteinExistence type="predicted"/>
<dbReference type="EC" id="2.4.-.-" evidence="5"/>
<evidence type="ECO:0000313" key="6">
    <source>
        <dbReference type="Proteomes" id="UP001589890"/>
    </source>
</evidence>
<organism evidence="5 6">
    <name type="scientific">Kribbella deserti</name>
    <dbReference type="NCBI Taxonomy" id="1926257"/>
    <lineage>
        <taxon>Bacteria</taxon>
        <taxon>Bacillati</taxon>
        <taxon>Actinomycetota</taxon>
        <taxon>Actinomycetes</taxon>
        <taxon>Propionibacteriales</taxon>
        <taxon>Kribbellaceae</taxon>
        <taxon>Kribbella</taxon>
    </lineage>
</organism>
<dbReference type="EMBL" id="JBHLTC010000011">
    <property type="protein sequence ID" value="MFC0624406.1"/>
    <property type="molecule type" value="Genomic_DNA"/>
</dbReference>
<dbReference type="GO" id="GO:0016757">
    <property type="term" value="F:glycosyltransferase activity"/>
    <property type="evidence" value="ECO:0007669"/>
    <property type="project" value="UniProtKB-KW"/>
</dbReference>
<dbReference type="Pfam" id="PF00534">
    <property type="entry name" value="Glycos_transf_1"/>
    <property type="match status" value="1"/>
</dbReference>
<evidence type="ECO:0000256" key="1">
    <source>
        <dbReference type="ARBA" id="ARBA00022676"/>
    </source>
</evidence>
<dbReference type="RefSeq" id="WP_380045746.1">
    <property type="nucleotide sequence ID" value="NZ_JBHLTC010000011.1"/>
</dbReference>
<dbReference type="CDD" id="cd03801">
    <property type="entry name" value="GT4_PimA-like"/>
    <property type="match status" value="1"/>
</dbReference>
<dbReference type="InterPro" id="IPR001296">
    <property type="entry name" value="Glyco_trans_1"/>
</dbReference>
<evidence type="ECO:0000259" key="3">
    <source>
        <dbReference type="Pfam" id="PF00534"/>
    </source>
</evidence>